<gene>
    <name evidence="1" type="ORF">SDC9_117822</name>
</gene>
<dbReference type="EMBL" id="VSSQ01023747">
    <property type="protein sequence ID" value="MPM70861.1"/>
    <property type="molecule type" value="Genomic_DNA"/>
</dbReference>
<protein>
    <submittedName>
        <fullName evidence="1">Uncharacterized protein</fullName>
    </submittedName>
</protein>
<accession>A0A645C1Q5</accession>
<reference evidence="1" key="1">
    <citation type="submission" date="2019-08" db="EMBL/GenBank/DDBJ databases">
        <authorList>
            <person name="Kucharzyk K."/>
            <person name="Murdoch R.W."/>
            <person name="Higgins S."/>
            <person name="Loffler F."/>
        </authorList>
    </citation>
    <scope>NUCLEOTIDE SEQUENCE</scope>
</reference>
<name>A0A645C1Q5_9ZZZZ</name>
<dbReference type="AlphaFoldDB" id="A0A645C1Q5"/>
<proteinExistence type="predicted"/>
<organism evidence="1">
    <name type="scientific">bioreactor metagenome</name>
    <dbReference type="NCBI Taxonomy" id="1076179"/>
    <lineage>
        <taxon>unclassified sequences</taxon>
        <taxon>metagenomes</taxon>
        <taxon>ecological metagenomes</taxon>
    </lineage>
</organism>
<evidence type="ECO:0000313" key="1">
    <source>
        <dbReference type="EMBL" id="MPM70861.1"/>
    </source>
</evidence>
<comment type="caution">
    <text evidence="1">The sequence shown here is derived from an EMBL/GenBank/DDBJ whole genome shotgun (WGS) entry which is preliminary data.</text>
</comment>
<sequence length="98" mass="10650">MACQGRVNVLKILSETGGPQQGVYVMGRTVHSAESHQSDTIAALSGSIAQNRLCRIPHQVFHIKGSRVGILLLITDSRGRCRCEHGAAVVHHKDEIKI</sequence>